<dbReference type="InterPro" id="IPR036682">
    <property type="entry name" value="OS_D_A10/PebIII_sf"/>
</dbReference>
<organism evidence="2 3">
    <name type="scientific">Gryllus longicercus</name>
    <dbReference type="NCBI Taxonomy" id="2509291"/>
    <lineage>
        <taxon>Eukaryota</taxon>
        <taxon>Metazoa</taxon>
        <taxon>Ecdysozoa</taxon>
        <taxon>Arthropoda</taxon>
        <taxon>Hexapoda</taxon>
        <taxon>Insecta</taxon>
        <taxon>Pterygota</taxon>
        <taxon>Neoptera</taxon>
        <taxon>Polyneoptera</taxon>
        <taxon>Orthoptera</taxon>
        <taxon>Ensifera</taxon>
        <taxon>Gryllidea</taxon>
        <taxon>Grylloidea</taxon>
        <taxon>Gryllidae</taxon>
        <taxon>Gryllinae</taxon>
        <taxon>Gryllus</taxon>
    </lineage>
</organism>
<name>A0AAN9WU78_9ORTH</name>
<evidence type="ECO:0000313" key="3">
    <source>
        <dbReference type="Proteomes" id="UP001378592"/>
    </source>
</evidence>
<dbReference type="Gene3D" id="1.10.2080.10">
    <property type="entry name" value="Insect odorant-binding protein A10/Ejaculatory bulb-specific protein 3"/>
    <property type="match status" value="1"/>
</dbReference>
<dbReference type="PANTHER" id="PTHR11257">
    <property type="entry name" value="CHEMOSENSORY PROTEIN-RELATED"/>
    <property type="match status" value="1"/>
</dbReference>
<keyword evidence="1" id="KW-0732">Signal</keyword>
<gene>
    <name evidence="2" type="ORF">R5R35_005735</name>
</gene>
<dbReference type="AlphaFoldDB" id="A0AAN9WU78"/>
<dbReference type="Proteomes" id="UP001378592">
    <property type="component" value="Unassembled WGS sequence"/>
</dbReference>
<feature type="signal peptide" evidence="1">
    <location>
        <begin position="1"/>
        <end position="23"/>
    </location>
</feature>
<dbReference type="Pfam" id="PF03392">
    <property type="entry name" value="OS-D"/>
    <property type="match status" value="1"/>
</dbReference>
<protein>
    <recommendedName>
        <fullName evidence="4">Chemosensory protein</fullName>
    </recommendedName>
</protein>
<feature type="chain" id="PRO_5043053382" description="Chemosensory protein" evidence="1">
    <location>
        <begin position="24"/>
        <end position="130"/>
    </location>
</feature>
<accession>A0AAN9WU78</accession>
<dbReference type="EMBL" id="JAZDUA010000008">
    <property type="protein sequence ID" value="KAK7873873.1"/>
    <property type="molecule type" value="Genomic_DNA"/>
</dbReference>
<dbReference type="InterPro" id="IPR005055">
    <property type="entry name" value="A10/PebIII"/>
</dbReference>
<dbReference type="PANTHER" id="PTHR11257:SF13">
    <property type="entry name" value="GEO07322P1"/>
    <property type="match status" value="1"/>
</dbReference>
<keyword evidence="3" id="KW-1185">Reference proteome</keyword>
<comment type="caution">
    <text evidence="2">The sequence shown here is derived from an EMBL/GenBank/DDBJ whole genome shotgun (WGS) entry which is preliminary data.</text>
</comment>
<evidence type="ECO:0008006" key="4">
    <source>
        <dbReference type="Google" id="ProtNLM"/>
    </source>
</evidence>
<dbReference type="SUPFAM" id="SSF100910">
    <property type="entry name" value="Chemosensory protein Csp2"/>
    <property type="match status" value="1"/>
</dbReference>
<sequence>MNRLATALLAVALVALTELVVDARPQDTYSDRYDHVDIGVILQNKRLLDGYLRCFLGADDAQCDQMAKEVKAVLPEALPSNCARCTPGQTDAMRQVVRHLAKERPADWRQIQAKHDPAGAYAKANPDLFQ</sequence>
<proteinExistence type="predicted"/>
<reference evidence="2 3" key="1">
    <citation type="submission" date="2024-03" db="EMBL/GenBank/DDBJ databases">
        <title>The genome assembly and annotation of the cricket Gryllus longicercus Weissman &amp; Gray.</title>
        <authorList>
            <person name="Szrajer S."/>
            <person name="Gray D."/>
            <person name="Ylla G."/>
        </authorList>
    </citation>
    <scope>NUCLEOTIDE SEQUENCE [LARGE SCALE GENOMIC DNA]</scope>
    <source>
        <strain evidence="2">DAG 2021-001</strain>
        <tissue evidence="2">Whole body minus gut</tissue>
    </source>
</reference>
<evidence type="ECO:0000256" key="1">
    <source>
        <dbReference type="SAM" id="SignalP"/>
    </source>
</evidence>
<evidence type="ECO:0000313" key="2">
    <source>
        <dbReference type="EMBL" id="KAK7873873.1"/>
    </source>
</evidence>